<keyword evidence="4" id="KW-0479">Metal-binding</keyword>
<dbReference type="Proteomes" id="UP000290365">
    <property type="component" value="Chromosome"/>
</dbReference>
<dbReference type="GO" id="GO:0046103">
    <property type="term" value="P:inosine biosynthetic process"/>
    <property type="evidence" value="ECO:0007669"/>
    <property type="project" value="TreeGrafter"/>
</dbReference>
<dbReference type="OrthoDB" id="9779574at2"/>
<dbReference type="GO" id="GO:0004000">
    <property type="term" value="F:adenosine deaminase activity"/>
    <property type="evidence" value="ECO:0007669"/>
    <property type="project" value="UniProtKB-ARBA"/>
</dbReference>
<evidence type="ECO:0000256" key="5">
    <source>
        <dbReference type="ARBA" id="ARBA00022801"/>
    </source>
</evidence>
<dbReference type="GO" id="GO:0006154">
    <property type="term" value="P:adenosine catabolic process"/>
    <property type="evidence" value="ECO:0007669"/>
    <property type="project" value="TreeGrafter"/>
</dbReference>
<feature type="domain" description="Adenosine deaminase" evidence="7">
    <location>
        <begin position="7"/>
        <end position="324"/>
    </location>
</feature>
<dbReference type="Pfam" id="PF00962">
    <property type="entry name" value="A_deaminase"/>
    <property type="match status" value="1"/>
</dbReference>
<accession>A0A4P6JN18</accession>
<comment type="cofactor">
    <cofactor evidence="1">
        <name>Zn(2+)</name>
        <dbReference type="ChEBI" id="CHEBI:29105"/>
    </cofactor>
</comment>
<organism evidence="8 9">
    <name type="scientific">Ktedonosporobacter rubrisoli</name>
    <dbReference type="NCBI Taxonomy" id="2509675"/>
    <lineage>
        <taxon>Bacteria</taxon>
        <taxon>Bacillati</taxon>
        <taxon>Chloroflexota</taxon>
        <taxon>Ktedonobacteria</taxon>
        <taxon>Ktedonobacterales</taxon>
        <taxon>Ktedonosporobacteraceae</taxon>
        <taxon>Ktedonosporobacter</taxon>
    </lineage>
</organism>
<keyword evidence="5 8" id="KW-0378">Hydrolase</keyword>
<evidence type="ECO:0000256" key="6">
    <source>
        <dbReference type="ARBA" id="ARBA00022833"/>
    </source>
</evidence>
<dbReference type="Gene3D" id="3.20.20.140">
    <property type="entry name" value="Metal-dependent hydrolases"/>
    <property type="match status" value="1"/>
</dbReference>
<sequence>MDFRTYPKVELHLHLDCSVSYDVVHKIDPTISQAAYERDFTAPAKCTDLVEYLKRAEKGTALMQSRENLYLVATDMLRQLQRDNILYAEIRFAPFLHTEQGLSVEEVVEVVNAATAEASAATGVEARLILCTLRHFSPEQSMQTVQLVERFRDTHVVGLDIAGDEAGFPLDAHAPAFQYAVEHAIARTAHAGEASGPASVWETLERLQPARIGHGARSIEDLKLVEILRQERIHLEICPTSNLQTSLCATYADHPIDQLYRLGVPLNVNTDARATTPITLSAEYAKLNQTFGWERTHFLQSNLQAIQASFLPGEEKQRLAQRLQAGYAAL</sequence>
<dbReference type="GO" id="GO:0005829">
    <property type="term" value="C:cytosol"/>
    <property type="evidence" value="ECO:0007669"/>
    <property type="project" value="TreeGrafter"/>
</dbReference>
<reference evidence="8 9" key="1">
    <citation type="submission" date="2019-01" db="EMBL/GenBank/DDBJ databases">
        <title>Ktedonosporobacter rubrisoli SCAWS-G2.</title>
        <authorList>
            <person name="Huang Y."/>
            <person name="Yan B."/>
        </authorList>
    </citation>
    <scope>NUCLEOTIDE SEQUENCE [LARGE SCALE GENOMIC DNA]</scope>
    <source>
        <strain evidence="8 9">SCAWS-G2</strain>
    </source>
</reference>
<protein>
    <recommendedName>
        <fullName evidence="3">adenosine deaminase</fullName>
        <ecNumber evidence="3">3.5.4.4</ecNumber>
    </recommendedName>
</protein>
<evidence type="ECO:0000256" key="2">
    <source>
        <dbReference type="ARBA" id="ARBA00006676"/>
    </source>
</evidence>
<evidence type="ECO:0000313" key="8">
    <source>
        <dbReference type="EMBL" id="QBD76697.1"/>
    </source>
</evidence>
<dbReference type="InterPro" id="IPR001365">
    <property type="entry name" value="A_deaminase_dom"/>
</dbReference>
<evidence type="ECO:0000256" key="4">
    <source>
        <dbReference type="ARBA" id="ARBA00022723"/>
    </source>
</evidence>
<comment type="similarity">
    <text evidence="2">Belongs to the metallo-dependent hydrolases superfamily. Adenosine and AMP deaminases family.</text>
</comment>
<dbReference type="GO" id="GO:0046872">
    <property type="term" value="F:metal ion binding"/>
    <property type="evidence" value="ECO:0007669"/>
    <property type="project" value="UniProtKB-KW"/>
</dbReference>
<dbReference type="EMBL" id="CP035758">
    <property type="protein sequence ID" value="QBD76697.1"/>
    <property type="molecule type" value="Genomic_DNA"/>
</dbReference>
<dbReference type="InterPro" id="IPR006330">
    <property type="entry name" value="Ado/ade_deaminase"/>
</dbReference>
<dbReference type="InterPro" id="IPR032466">
    <property type="entry name" value="Metal_Hydrolase"/>
</dbReference>
<dbReference type="KEGG" id="kbs:EPA93_12060"/>
<dbReference type="NCBIfam" id="TIGR01430">
    <property type="entry name" value="aden_deam"/>
    <property type="match status" value="1"/>
</dbReference>
<dbReference type="PANTHER" id="PTHR11409">
    <property type="entry name" value="ADENOSINE DEAMINASE"/>
    <property type="match status" value="1"/>
</dbReference>
<dbReference type="RefSeq" id="WP_129887725.1">
    <property type="nucleotide sequence ID" value="NZ_CP035758.1"/>
</dbReference>
<evidence type="ECO:0000256" key="1">
    <source>
        <dbReference type="ARBA" id="ARBA00001947"/>
    </source>
</evidence>
<keyword evidence="6" id="KW-0862">Zinc</keyword>
<evidence type="ECO:0000256" key="3">
    <source>
        <dbReference type="ARBA" id="ARBA00012784"/>
    </source>
</evidence>
<name>A0A4P6JN18_KTERU</name>
<gene>
    <name evidence="8" type="primary">add</name>
    <name evidence="8" type="ORF">EPA93_12060</name>
</gene>
<keyword evidence="9" id="KW-1185">Reference proteome</keyword>
<dbReference type="AlphaFoldDB" id="A0A4P6JN18"/>
<evidence type="ECO:0000313" key="9">
    <source>
        <dbReference type="Proteomes" id="UP000290365"/>
    </source>
</evidence>
<proteinExistence type="inferred from homology"/>
<dbReference type="GO" id="GO:0043103">
    <property type="term" value="P:hypoxanthine salvage"/>
    <property type="evidence" value="ECO:0007669"/>
    <property type="project" value="TreeGrafter"/>
</dbReference>
<dbReference type="EC" id="3.5.4.4" evidence="3"/>
<dbReference type="PANTHER" id="PTHR11409:SF43">
    <property type="entry name" value="ADENOSINE DEAMINASE"/>
    <property type="match status" value="1"/>
</dbReference>
<evidence type="ECO:0000259" key="7">
    <source>
        <dbReference type="Pfam" id="PF00962"/>
    </source>
</evidence>
<dbReference type="SUPFAM" id="SSF51556">
    <property type="entry name" value="Metallo-dependent hydrolases"/>
    <property type="match status" value="1"/>
</dbReference>